<organism evidence="1 2">
    <name type="scientific">Gossypium australe</name>
    <dbReference type="NCBI Taxonomy" id="47621"/>
    <lineage>
        <taxon>Eukaryota</taxon>
        <taxon>Viridiplantae</taxon>
        <taxon>Streptophyta</taxon>
        <taxon>Embryophyta</taxon>
        <taxon>Tracheophyta</taxon>
        <taxon>Spermatophyta</taxon>
        <taxon>Magnoliopsida</taxon>
        <taxon>eudicotyledons</taxon>
        <taxon>Gunneridae</taxon>
        <taxon>Pentapetalae</taxon>
        <taxon>rosids</taxon>
        <taxon>malvids</taxon>
        <taxon>Malvales</taxon>
        <taxon>Malvaceae</taxon>
        <taxon>Malvoideae</taxon>
        <taxon>Gossypium</taxon>
    </lineage>
</organism>
<reference evidence="2" key="1">
    <citation type="journal article" date="2019" name="Plant Biotechnol. J.">
        <title>Genome sequencing of the Australian wild diploid species Gossypium australe highlights disease resistance and delayed gland morphogenesis.</title>
        <authorList>
            <person name="Cai Y."/>
            <person name="Cai X."/>
            <person name="Wang Q."/>
            <person name="Wang P."/>
            <person name="Zhang Y."/>
            <person name="Cai C."/>
            <person name="Xu Y."/>
            <person name="Wang K."/>
            <person name="Zhou Z."/>
            <person name="Wang C."/>
            <person name="Geng S."/>
            <person name="Li B."/>
            <person name="Dong Q."/>
            <person name="Hou Y."/>
            <person name="Wang H."/>
            <person name="Ai P."/>
            <person name="Liu Z."/>
            <person name="Yi F."/>
            <person name="Sun M."/>
            <person name="An G."/>
            <person name="Cheng J."/>
            <person name="Zhang Y."/>
            <person name="Shi Q."/>
            <person name="Xie Y."/>
            <person name="Shi X."/>
            <person name="Chang Y."/>
            <person name="Huang F."/>
            <person name="Chen Y."/>
            <person name="Hong S."/>
            <person name="Mi L."/>
            <person name="Sun Q."/>
            <person name="Zhang L."/>
            <person name="Zhou B."/>
            <person name="Peng R."/>
            <person name="Zhang X."/>
            <person name="Liu F."/>
        </authorList>
    </citation>
    <scope>NUCLEOTIDE SEQUENCE [LARGE SCALE GENOMIC DNA]</scope>
    <source>
        <strain evidence="2">cv. PA1801</strain>
    </source>
</reference>
<dbReference type="Proteomes" id="UP000325315">
    <property type="component" value="Unassembled WGS sequence"/>
</dbReference>
<dbReference type="AlphaFoldDB" id="A0A5B6VYC9"/>
<protein>
    <submittedName>
        <fullName evidence="1">Zinc finger, CCHC-type</fullName>
    </submittedName>
</protein>
<evidence type="ECO:0000313" key="2">
    <source>
        <dbReference type="Proteomes" id="UP000325315"/>
    </source>
</evidence>
<dbReference type="OrthoDB" id="1645289at2759"/>
<accession>A0A5B6VYC9</accession>
<dbReference type="PANTHER" id="PTHR11439:SF440">
    <property type="entry name" value="INTEGRASE CATALYTIC DOMAIN-CONTAINING PROTEIN"/>
    <property type="match status" value="1"/>
</dbReference>
<dbReference type="PANTHER" id="PTHR11439">
    <property type="entry name" value="GAG-POL-RELATED RETROTRANSPOSON"/>
    <property type="match status" value="1"/>
</dbReference>
<dbReference type="EMBL" id="SMMG02000005">
    <property type="protein sequence ID" value="KAA3473837.1"/>
    <property type="molecule type" value="Genomic_DNA"/>
</dbReference>
<comment type="caution">
    <text evidence="1">The sequence shown here is derived from an EMBL/GenBank/DDBJ whole genome shotgun (WGS) entry which is preliminary data.</text>
</comment>
<proteinExistence type="predicted"/>
<sequence length="237" mass="27742">MVKCTKDMLNSRFDMKDMGLADVILGIQIKRSFKGLILTQLHYVYKNLGKFSKDDSDIAFCVSILSKFISNLGENHWKAIVRILRYLKYTLDYKLYYSRYHAVLEGFFDASWIYDIQDTKGTSGYVFTLGGGAVLWKSSRQMIITRSKMEYEFTKVRLLFIDHSSRAIAMLIFVVVSWETVDHCFSNTKGVVKSVLRRLMKDWTKVNKYFEVTSRIRVRQEKGMLIKSAKNRVQIRE</sequence>
<gene>
    <name evidence="1" type="ORF">EPI10_024184</name>
</gene>
<name>A0A5B6VYC9_9ROSI</name>
<keyword evidence="2" id="KW-1185">Reference proteome</keyword>
<evidence type="ECO:0000313" key="1">
    <source>
        <dbReference type="EMBL" id="KAA3473837.1"/>
    </source>
</evidence>